<feature type="transmembrane region" description="Helical" evidence="7">
    <location>
        <begin position="116"/>
        <end position="136"/>
    </location>
</feature>
<feature type="transmembrane region" description="Helical" evidence="7">
    <location>
        <begin position="163"/>
        <end position="186"/>
    </location>
</feature>
<name>A0ABZ2ZUY0_9MICC</name>
<feature type="transmembrane region" description="Helical" evidence="7">
    <location>
        <begin position="206"/>
        <end position="225"/>
    </location>
</feature>
<dbReference type="Proteomes" id="UP001448858">
    <property type="component" value="Chromosome"/>
</dbReference>
<comment type="subcellular location">
    <subcellularLocation>
        <location evidence="1">Cell membrane</location>
        <topology evidence="1">Multi-pass membrane protein</topology>
    </subcellularLocation>
</comment>
<dbReference type="PANTHER" id="PTHR30213:SF0">
    <property type="entry name" value="UPF0761 MEMBRANE PROTEIN YIHY"/>
    <property type="match status" value="1"/>
</dbReference>
<evidence type="ECO:0000256" key="4">
    <source>
        <dbReference type="ARBA" id="ARBA00022989"/>
    </source>
</evidence>
<dbReference type="PIRSF" id="PIRSF035875">
    <property type="entry name" value="RNase_BN"/>
    <property type="match status" value="1"/>
</dbReference>
<evidence type="ECO:0000256" key="7">
    <source>
        <dbReference type="SAM" id="Phobius"/>
    </source>
</evidence>
<feature type="transmembrane region" description="Helical" evidence="7">
    <location>
        <begin position="237"/>
        <end position="260"/>
    </location>
</feature>
<evidence type="ECO:0000313" key="8">
    <source>
        <dbReference type="EMBL" id="WZP15938.1"/>
    </source>
</evidence>
<gene>
    <name evidence="8" type="ORF">AAE021_17610</name>
</gene>
<sequence>MAQQDSGGRAQTAPDPEHASKPDSPAEVTKPSWKYILRKTVREFSKDQCTDLAAALTYYTVLALFPALLALVSILGLVGQAESTTNTMLDFLKEFAPASAVGVLEGPIKQLTTSGAAGFALIVGIAGALWSASGYVKAFGRSMNRIYEVDEGRPAWKLLPTQLLVTLILILLVAALLIMLVISGPIAETLGNFIGLGSESLTIWNIAKWPVMVLFAVLVIAILYYATPNVKQPKFRWMSMGAFIALVILAIATLGFSFYVARFGSYNATYGAIGGVIVLLLWLWLANLSLLFGAEFDAEVERGRELQAGIQAEETVQLPARDTRQTEKRQEQEEEDIEQGRKLRQQHAGKDYDDHLHE</sequence>
<protein>
    <submittedName>
        <fullName evidence="8">YihY/virulence factor BrkB family protein</fullName>
    </submittedName>
</protein>
<feature type="transmembrane region" description="Helical" evidence="7">
    <location>
        <begin position="272"/>
        <end position="294"/>
    </location>
</feature>
<organism evidence="8 9">
    <name type="scientific">Arthrobacter citreus</name>
    <dbReference type="NCBI Taxonomy" id="1670"/>
    <lineage>
        <taxon>Bacteria</taxon>
        <taxon>Bacillati</taxon>
        <taxon>Actinomycetota</taxon>
        <taxon>Actinomycetes</taxon>
        <taxon>Micrococcales</taxon>
        <taxon>Micrococcaceae</taxon>
        <taxon>Arthrobacter</taxon>
    </lineage>
</organism>
<evidence type="ECO:0000256" key="1">
    <source>
        <dbReference type="ARBA" id="ARBA00004651"/>
    </source>
</evidence>
<feature type="compositionally biased region" description="Basic and acidic residues" evidence="6">
    <location>
        <begin position="321"/>
        <end position="331"/>
    </location>
</feature>
<keyword evidence="2" id="KW-1003">Cell membrane</keyword>
<keyword evidence="5 7" id="KW-0472">Membrane</keyword>
<keyword evidence="4 7" id="KW-1133">Transmembrane helix</keyword>
<proteinExistence type="predicted"/>
<feature type="compositionally biased region" description="Basic and acidic residues" evidence="6">
    <location>
        <begin position="348"/>
        <end position="358"/>
    </location>
</feature>
<keyword evidence="9" id="KW-1185">Reference proteome</keyword>
<dbReference type="RefSeq" id="WP_342023589.1">
    <property type="nucleotide sequence ID" value="NZ_CP151657.1"/>
</dbReference>
<reference evidence="8 9" key="1">
    <citation type="submission" date="2024-04" db="EMBL/GenBank/DDBJ databases">
        <title>Arthrobacter sp. from Plains bison fecal sample.</title>
        <authorList>
            <person name="Ruzzini A."/>
        </authorList>
    </citation>
    <scope>NUCLEOTIDE SEQUENCE [LARGE SCALE GENOMIC DNA]</scope>
    <source>
        <strain evidence="8 9">EINP1</strain>
    </source>
</reference>
<dbReference type="PANTHER" id="PTHR30213">
    <property type="entry name" value="INNER MEMBRANE PROTEIN YHJD"/>
    <property type="match status" value="1"/>
</dbReference>
<dbReference type="Pfam" id="PF03631">
    <property type="entry name" value="Virul_fac_BrkB"/>
    <property type="match status" value="1"/>
</dbReference>
<feature type="transmembrane region" description="Helical" evidence="7">
    <location>
        <begin position="52"/>
        <end position="78"/>
    </location>
</feature>
<feature type="region of interest" description="Disordered" evidence="6">
    <location>
        <begin position="1"/>
        <end position="28"/>
    </location>
</feature>
<dbReference type="EMBL" id="CP151657">
    <property type="protein sequence ID" value="WZP15938.1"/>
    <property type="molecule type" value="Genomic_DNA"/>
</dbReference>
<dbReference type="NCBIfam" id="TIGR00765">
    <property type="entry name" value="yihY_not_rbn"/>
    <property type="match status" value="1"/>
</dbReference>
<evidence type="ECO:0000256" key="6">
    <source>
        <dbReference type="SAM" id="MobiDB-lite"/>
    </source>
</evidence>
<evidence type="ECO:0000313" key="9">
    <source>
        <dbReference type="Proteomes" id="UP001448858"/>
    </source>
</evidence>
<accession>A0ABZ2ZUY0</accession>
<dbReference type="InterPro" id="IPR017039">
    <property type="entry name" value="Virul_fac_BrkB"/>
</dbReference>
<evidence type="ECO:0000256" key="2">
    <source>
        <dbReference type="ARBA" id="ARBA00022475"/>
    </source>
</evidence>
<feature type="region of interest" description="Disordered" evidence="6">
    <location>
        <begin position="313"/>
        <end position="358"/>
    </location>
</feature>
<evidence type="ECO:0000256" key="3">
    <source>
        <dbReference type="ARBA" id="ARBA00022692"/>
    </source>
</evidence>
<keyword evidence="3 7" id="KW-0812">Transmembrane</keyword>
<evidence type="ECO:0000256" key="5">
    <source>
        <dbReference type="ARBA" id="ARBA00023136"/>
    </source>
</evidence>